<reference evidence="2" key="1">
    <citation type="submission" date="2022-11" db="UniProtKB">
        <authorList>
            <consortium name="WormBaseParasite"/>
        </authorList>
    </citation>
    <scope>IDENTIFICATION</scope>
</reference>
<accession>A0AC35FWB7</accession>
<sequence>MLVKQITTAHTFSSTDPRHYPQRRRVVHSNHREVNRNDRSYVTVSRSTDSPQGPLGSDMIERRPTYQPLLSSGSPNDVRQLTVQEVHLSYKCSNAETTTQQHNLPRAGPLYVDYTPIDENSEALEEAMGAVQTVPYKVPNHYASETNLMYEKNHHFDGNESEFINPGDENMYEKEYHQERRHQQHHHIHQQQQQRRGGSSEPRRQRKHKERFEEQYSFIQEESRNIHSHRISESVTKSMSYSRQLASPRRHSETTFEAKEPYREDGIRLYARYDDRSSNNTTATTHHDESTTVFSPTKRKKIEVEEERYQSIAPGPPMTNQGWRVPKLPSTIATKQQREAFHSEQTIMSHAQKKKPIVLPIDSFKREKFDEQKRNKLPTKISEISSRHEAIDFETYKREVERLKTEHYRSQNVTVFHDGPQPSESPSLPISSSPLMIPPVRIHHEIIPHKIEFTETITREPVQHTAKSVTEFPVFEPQIASYTPTIPPSPPNRRPFVTPPPRDIKVEEEAMKQFSEKLEILRNSKRFRHLQDSSQEFTFTSSPPPQPQPQPQPPPPPSHSSQEFTFTSSPPPQPKPQPQPPPPASRPQRTIEQIETIEIETEEYRRIIPKKDQRQKLPEFVPVTETITRTSETVTKTRTPSPQPLPLPPPIFSPPPPPTVIEEISVSMPLPPLPTSPPPPLLRPTTSIDEHKRHTRVEVTEEIITEVIERHRNRKVEEKHLVEKETQAGYAAPKVIETATETIFLPSVDTSTQFEQISHTVDSYTQHDTPNFVDIATDIRTPEISPSPSPVPSSPDVITTENWTQMEEKLFTDVSTQETTAVTSVVDSSTQSEKEKPPPVIERAEKGTEIDADHILHESSSHNTTVEEIIQIDISNNKIPLKRKESEESESRFEERMEETTTVTTDTMATQSREYESTLKEKPIPKQ</sequence>
<name>A0AC35FWB7_9BILA</name>
<dbReference type="Proteomes" id="UP000887580">
    <property type="component" value="Unplaced"/>
</dbReference>
<dbReference type="WBParaSite" id="PS1159_v2.g21040.t1">
    <property type="protein sequence ID" value="PS1159_v2.g21040.t1"/>
    <property type="gene ID" value="PS1159_v2.g21040"/>
</dbReference>
<organism evidence="1 2">
    <name type="scientific">Panagrolaimus sp. PS1159</name>
    <dbReference type="NCBI Taxonomy" id="55785"/>
    <lineage>
        <taxon>Eukaryota</taxon>
        <taxon>Metazoa</taxon>
        <taxon>Ecdysozoa</taxon>
        <taxon>Nematoda</taxon>
        <taxon>Chromadorea</taxon>
        <taxon>Rhabditida</taxon>
        <taxon>Tylenchina</taxon>
        <taxon>Panagrolaimomorpha</taxon>
        <taxon>Panagrolaimoidea</taxon>
        <taxon>Panagrolaimidae</taxon>
        <taxon>Panagrolaimus</taxon>
    </lineage>
</organism>
<proteinExistence type="predicted"/>
<evidence type="ECO:0000313" key="2">
    <source>
        <dbReference type="WBParaSite" id="PS1159_v2.g21040.t1"/>
    </source>
</evidence>
<protein>
    <submittedName>
        <fullName evidence="2">Uncharacterized protein</fullName>
    </submittedName>
</protein>
<evidence type="ECO:0000313" key="1">
    <source>
        <dbReference type="Proteomes" id="UP000887580"/>
    </source>
</evidence>